<evidence type="ECO:0000313" key="3">
    <source>
        <dbReference type="Proteomes" id="UP000298138"/>
    </source>
</evidence>
<proteinExistence type="predicted"/>
<keyword evidence="3" id="KW-1185">Reference proteome</keyword>
<sequence>MELLAVGAPVKVRGVGWRWPCRRRIIIMDNGEYDCGSDWIGLDWVAGPLLGWLAHCLGGPCAGAASTSQRSQSRPPRPLLTTSTKPFPLPPPPRNLPLPHDTQQFHHPHPLHLLPLLLIASPAVSAIEERFLLPWTSWLGFRLSFVTSPVALFLLCAPLPSSSRHGNCCLCRHSPHPLPRDTSLVV</sequence>
<evidence type="ECO:0000256" key="1">
    <source>
        <dbReference type="SAM" id="MobiDB-lite"/>
    </source>
</evidence>
<dbReference type="Proteomes" id="UP000298138">
    <property type="component" value="Unassembled WGS sequence"/>
</dbReference>
<gene>
    <name evidence="2" type="ORF">EX30DRAFT_68889</name>
</gene>
<name>A0A4S2MU79_9PEZI</name>
<accession>A0A4S2MU79</accession>
<dbReference type="EMBL" id="ML220127">
    <property type="protein sequence ID" value="TGZ80080.1"/>
    <property type="molecule type" value="Genomic_DNA"/>
</dbReference>
<reference evidence="2 3" key="1">
    <citation type="submission" date="2019-04" db="EMBL/GenBank/DDBJ databases">
        <title>Comparative genomics and transcriptomics to analyze fruiting body development in filamentous ascomycetes.</title>
        <authorList>
            <consortium name="DOE Joint Genome Institute"/>
            <person name="Lutkenhaus R."/>
            <person name="Traeger S."/>
            <person name="Breuer J."/>
            <person name="Kuo A."/>
            <person name="Lipzen A."/>
            <person name="Pangilinan J."/>
            <person name="Dilworth D."/>
            <person name="Sandor L."/>
            <person name="Poggeler S."/>
            <person name="Barry K."/>
            <person name="Grigoriev I.V."/>
            <person name="Nowrousian M."/>
        </authorList>
    </citation>
    <scope>NUCLEOTIDE SEQUENCE [LARGE SCALE GENOMIC DNA]</scope>
    <source>
        <strain evidence="2 3">CBS 389.68</strain>
    </source>
</reference>
<feature type="compositionally biased region" description="Low complexity" evidence="1">
    <location>
        <begin position="68"/>
        <end position="86"/>
    </location>
</feature>
<dbReference type="InParanoid" id="A0A4S2MU79"/>
<evidence type="ECO:0000313" key="2">
    <source>
        <dbReference type="EMBL" id="TGZ80080.1"/>
    </source>
</evidence>
<dbReference type="AlphaFoldDB" id="A0A4S2MU79"/>
<protein>
    <submittedName>
        <fullName evidence="2">Uncharacterized protein</fullName>
    </submittedName>
</protein>
<organism evidence="2 3">
    <name type="scientific">Ascodesmis nigricans</name>
    <dbReference type="NCBI Taxonomy" id="341454"/>
    <lineage>
        <taxon>Eukaryota</taxon>
        <taxon>Fungi</taxon>
        <taxon>Dikarya</taxon>
        <taxon>Ascomycota</taxon>
        <taxon>Pezizomycotina</taxon>
        <taxon>Pezizomycetes</taxon>
        <taxon>Pezizales</taxon>
        <taxon>Ascodesmidaceae</taxon>
        <taxon>Ascodesmis</taxon>
    </lineage>
</organism>
<feature type="region of interest" description="Disordered" evidence="1">
    <location>
        <begin position="65"/>
        <end position="94"/>
    </location>
</feature>